<comment type="caution">
    <text evidence="2">The sequence shown here is derived from an EMBL/GenBank/DDBJ whole genome shotgun (WGS) entry which is preliminary data.</text>
</comment>
<accession>A0A5N5HIX4</accession>
<dbReference type="OrthoDB" id="8062037at2759"/>
<feature type="region of interest" description="Disordered" evidence="1">
    <location>
        <begin position="609"/>
        <end position="677"/>
    </location>
</feature>
<keyword evidence="3" id="KW-1185">Reference proteome</keyword>
<dbReference type="EMBL" id="SMOL01000231">
    <property type="protein sequence ID" value="KAB2623194.1"/>
    <property type="molecule type" value="Genomic_DNA"/>
</dbReference>
<protein>
    <submittedName>
        <fullName evidence="2">Uncharacterized protein</fullName>
    </submittedName>
</protein>
<feature type="region of interest" description="Disordered" evidence="1">
    <location>
        <begin position="289"/>
        <end position="326"/>
    </location>
</feature>
<reference evidence="2 3" key="3">
    <citation type="submission" date="2019-11" db="EMBL/GenBank/DDBJ databases">
        <title>A de novo genome assembly of a pear dwarfing rootstock.</title>
        <authorList>
            <person name="Wang F."/>
            <person name="Wang J."/>
            <person name="Li S."/>
            <person name="Zhang Y."/>
            <person name="Fang M."/>
            <person name="Ma L."/>
            <person name="Zhao Y."/>
            <person name="Jiang S."/>
        </authorList>
    </citation>
    <scope>NUCLEOTIDE SEQUENCE [LARGE SCALE GENOMIC DNA]</scope>
    <source>
        <strain evidence="2">S2</strain>
        <tissue evidence="2">Leaf</tissue>
    </source>
</reference>
<evidence type="ECO:0000256" key="1">
    <source>
        <dbReference type="SAM" id="MobiDB-lite"/>
    </source>
</evidence>
<evidence type="ECO:0000313" key="3">
    <source>
        <dbReference type="Proteomes" id="UP000327157"/>
    </source>
</evidence>
<feature type="compositionally biased region" description="Basic residues" evidence="1">
    <location>
        <begin position="660"/>
        <end position="676"/>
    </location>
</feature>
<dbReference type="Proteomes" id="UP000327157">
    <property type="component" value="Chromosome 4"/>
</dbReference>
<dbReference type="AlphaFoldDB" id="A0A5N5HIX4"/>
<reference evidence="3" key="2">
    <citation type="submission" date="2019-10" db="EMBL/GenBank/DDBJ databases">
        <title>A de novo genome assembly of a pear dwarfing rootstock.</title>
        <authorList>
            <person name="Wang F."/>
            <person name="Wang J."/>
            <person name="Li S."/>
            <person name="Zhang Y."/>
            <person name="Fang M."/>
            <person name="Ma L."/>
            <person name="Zhao Y."/>
            <person name="Jiang S."/>
        </authorList>
    </citation>
    <scope>NUCLEOTIDE SEQUENCE [LARGE SCALE GENOMIC DNA]</scope>
</reference>
<feature type="compositionally biased region" description="Low complexity" evidence="1">
    <location>
        <begin position="121"/>
        <end position="137"/>
    </location>
</feature>
<reference evidence="2 3" key="1">
    <citation type="submission" date="2019-09" db="EMBL/GenBank/DDBJ databases">
        <authorList>
            <person name="Ou C."/>
        </authorList>
    </citation>
    <scope>NUCLEOTIDE SEQUENCE [LARGE SCALE GENOMIC DNA]</scope>
    <source>
        <strain evidence="2">S2</strain>
        <tissue evidence="2">Leaf</tissue>
    </source>
</reference>
<evidence type="ECO:0000313" key="2">
    <source>
        <dbReference type="EMBL" id="KAB2623194.1"/>
    </source>
</evidence>
<name>A0A5N5HIX4_9ROSA</name>
<sequence length="867" mass="95841">MALLHPLFLIVIENKEKEKGNDIFYFCSSRCSNAVFLTENIMEDMDIDQVVEVPDTPDRLASRHILGRESVGKVSNSSFVHDLSNPNLVDEKYVNGPKIRDNGHSKRLVIRPPRNLSNLDSKSCSNSNVDNSSASNNTPIFRRATVSKSPGKPMRIKISSKPSACQGNTYFSDITKQNGYTQLPEKDFPLGESDDLVAEDKRKGQVVSDGSSLVNCIPSHSEGSRNNLKGKEKIDDSAFNGLGLALALGKGVDPSLDPQHRQQNHVPLHSVTLPRASGQKRLVRNGCISPHNIATRTKQLAEKPNDSSKDVEQSHSGNVDSNGSPYVVDISDIVSEDNNSERVKGKGKGVIIHSSEPKENNARIIRTSGSSLVNDNKEANGFSDLGSDFNGGWRTTRNRSRQIDHFLPYSTEHFPRRTNGVGNFINQHQNRVDRRDTRSRGNQRTEGFVEDLNATQTASGHVSELGRIAGPSHAAETVIKRHKKRGLSSGSHAECSSSVSGDSDIVFLGSSEASESLKSSRIQRPQFQGASTRVIEVDDLSPAAGHSVAQGINSMNDDFDARARQLEADEMLARELQEQLYHEVPIAGGGEVDEHLAWALQQQEENTLNTYSRGSHSSSHRRGSGSLHSNRQPLPESLQNHFNRRGTRARDSSSMAQLRTRFRNQSRVPTRGRSRRFPSDMDLEMTFNVLEALEAAVEDFMINDYEMLLALDENNHQHAGATAHQINNLPQSTVQVGGVEVEQLSSFLWRAIFPAIISACLPAVKVMSLRKLVQFVWKPQPLEKQYAIYLACTDFTKIALIHGSVEGLHAQFVSVPIRADAYEYESNLITGSMLICVRNALIVWNWIGLSALTSTPRSFILCNSMIE</sequence>
<gene>
    <name evidence="2" type="ORF">D8674_025376</name>
</gene>
<feature type="compositionally biased region" description="Basic and acidic residues" evidence="1">
    <location>
        <begin position="299"/>
        <end position="313"/>
    </location>
</feature>
<proteinExistence type="predicted"/>
<feature type="region of interest" description="Disordered" evidence="1">
    <location>
        <begin position="117"/>
        <end position="137"/>
    </location>
</feature>
<feature type="compositionally biased region" description="Polar residues" evidence="1">
    <location>
        <begin position="314"/>
        <end position="324"/>
    </location>
</feature>
<organism evidence="2 3">
    <name type="scientific">Pyrus ussuriensis x Pyrus communis</name>
    <dbReference type="NCBI Taxonomy" id="2448454"/>
    <lineage>
        <taxon>Eukaryota</taxon>
        <taxon>Viridiplantae</taxon>
        <taxon>Streptophyta</taxon>
        <taxon>Embryophyta</taxon>
        <taxon>Tracheophyta</taxon>
        <taxon>Spermatophyta</taxon>
        <taxon>Magnoliopsida</taxon>
        <taxon>eudicotyledons</taxon>
        <taxon>Gunneridae</taxon>
        <taxon>Pentapetalae</taxon>
        <taxon>rosids</taxon>
        <taxon>fabids</taxon>
        <taxon>Rosales</taxon>
        <taxon>Rosaceae</taxon>
        <taxon>Amygdaloideae</taxon>
        <taxon>Maleae</taxon>
        <taxon>Pyrus</taxon>
    </lineage>
</organism>